<organism evidence="2 3">
    <name type="scientific">Heterodera trifolii</name>
    <dbReference type="NCBI Taxonomy" id="157864"/>
    <lineage>
        <taxon>Eukaryota</taxon>
        <taxon>Metazoa</taxon>
        <taxon>Ecdysozoa</taxon>
        <taxon>Nematoda</taxon>
        <taxon>Chromadorea</taxon>
        <taxon>Rhabditida</taxon>
        <taxon>Tylenchina</taxon>
        <taxon>Tylenchomorpha</taxon>
        <taxon>Tylenchoidea</taxon>
        <taxon>Heteroderidae</taxon>
        <taxon>Heteroderinae</taxon>
        <taxon>Heterodera</taxon>
    </lineage>
</organism>
<sequence length="458" mass="51884">MVTDLEQRIKACEFIVKNMKMPESAGFSMPMLPSFNQMNQGQSSSSSSSSSSNWLNRFESESLEWSIQSQLLSNRPLQQNSRTFQGPNLAKIYIGQMLRNLRQHLIVEPVNSGNEEEKRTIWKKTYKNSVKKLIKKFKQEEYFEKMLHRQDNCFQKLATGASMENNQLIITVNVVHEQHIDKLKRVIVHGGNFIERIVYHTNKDLTKMNNSNNNIFEQLFVEIMKLKFSVYAIENSMMGQQLIGGNMANYGMVPAQYPNNGPTFGHTMANYGMMLGATLGNVFDRGTDLVAKMNNNGNQHTVSGMPGIMVENNTINNNNINYGNMPSMVAGVDSTVMYSINVRSRMVEDIGIEIQGVAQWPKKLLAKLFEEQFFEGLLYKKGTGANNGIGTSMARIPHWEAMLGLSPQTKAILQFCKNSTTLSPGLKFRSRIKMKPGNAWQHIKETISQLVESEEICF</sequence>
<evidence type="ECO:0000313" key="2">
    <source>
        <dbReference type="EMBL" id="KAL3124806.1"/>
    </source>
</evidence>
<evidence type="ECO:0000313" key="3">
    <source>
        <dbReference type="Proteomes" id="UP001620626"/>
    </source>
</evidence>
<dbReference type="EMBL" id="JBICBT010000062">
    <property type="protein sequence ID" value="KAL3124806.1"/>
    <property type="molecule type" value="Genomic_DNA"/>
</dbReference>
<proteinExistence type="predicted"/>
<reference evidence="2 3" key="1">
    <citation type="submission" date="2024-10" db="EMBL/GenBank/DDBJ databases">
        <authorList>
            <person name="Kim D."/>
        </authorList>
    </citation>
    <scope>NUCLEOTIDE SEQUENCE [LARGE SCALE GENOMIC DNA]</scope>
    <source>
        <strain evidence="2">BH-2024</strain>
    </source>
</reference>
<protein>
    <submittedName>
        <fullName evidence="2">Uncharacterized protein</fullName>
    </submittedName>
</protein>
<gene>
    <name evidence="2" type="ORF">niasHT_002550</name>
</gene>
<keyword evidence="3" id="KW-1185">Reference proteome</keyword>
<dbReference type="Proteomes" id="UP001620626">
    <property type="component" value="Unassembled WGS sequence"/>
</dbReference>
<dbReference type="AlphaFoldDB" id="A0ABD2MBC8"/>
<name>A0ABD2MBC8_9BILA</name>
<feature type="region of interest" description="Disordered" evidence="1">
    <location>
        <begin position="31"/>
        <end position="51"/>
    </location>
</feature>
<evidence type="ECO:0000256" key="1">
    <source>
        <dbReference type="SAM" id="MobiDB-lite"/>
    </source>
</evidence>
<comment type="caution">
    <text evidence="2">The sequence shown here is derived from an EMBL/GenBank/DDBJ whole genome shotgun (WGS) entry which is preliminary data.</text>
</comment>
<accession>A0ABD2MBC8</accession>